<dbReference type="AlphaFoldDB" id="A0A9W6B8U8"/>
<feature type="compositionally biased region" description="Low complexity" evidence="1">
    <location>
        <begin position="236"/>
        <end position="255"/>
    </location>
</feature>
<sequence>MFNNKKYAMMMTITTHIKKENIFILFLGLTITTLMVSCGSFQSSSYYDTDGIYSSSNVNYNEVAVTEAPDDTQYSSVDAYRAYISELASEEIPNDSTPYFTDIDAYYSNDSVVDSTEVATNINYEYADNGYAGWGQNTSDVNVNVYSTPYYGYGFGFGYNYYGWGWNNPYYWNAGWYNPYWYGGFGFPNYAYGWGGYHGWNNYGWNGYYHPHYPYHRNNIAYSRTRRGTPSLAASRNTRSVVNNATRRVNRNAVVSRRRTKSATTRTRSNSRTRTYTPSTTRSTTRTRTYTPSTTRSTTRTRTYTPSTTRSTTRSYSPSRSSGSRTRTSGGGGRRR</sequence>
<accession>A0A9W6B8U8</accession>
<dbReference type="EMBL" id="BRVP01000026">
    <property type="protein sequence ID" value="GLB53847.1"/>
    <property type="molecule type" value="Genomic_DNA"/>
</dbReference>
<dbReference type="RefSeq" id="WP_281756105.1">
    <property type="nucleotide sequence ID" value="NZ_BRVP01000026.1"/>
</dbReference>
<evidence type="ECO:0000313" key="3">
    <source>
        <dbReference type="Proteomes" id="UP001143545"/>
    </source>
</evidence>
<evidence type="ECO:0008006" key="4">
    <source>
        <dbReference type="Google" id="ProtNLM"/>
    </source>
</evidence>
<evidence type="ECO:0000313" key="2">
    <source>
        <dbReference type="EMBL" id="GLB53847.1"/>
    </source>
</evidence>
<evidence type="ECO:0000256" key="1">
    <source>
        <dbReference type="SAM" id="MobiDB-lite"/>
    </source>
</evidence>
<dbReference type="Proteomes" id="UP001143545">
    <property type="component" value="Unassembled WGS sequence"/>
</dbReference>
<proteinExistence type="predicted"/>
<protein>
    <recommendedName>
        <fullName evidence="4">Vitellogenin II</fullName>
    </recommendedName>
</protein>
<comment type="caution">
    <text evidence="2">The sequence shown here is derived from an EMBL/GenBank/DDBJ whole genome shotgun (WGS) entry which is preliminary data.</text>
</comment>
<name>A0A9W6B8U8_9FLAO</name>
<keyword evidence="3" id="KW-1185">Reference proteome</keyword>
<gene>
    <name evidence="2" type="ORF">NBRC110019_28880</name>
</gene>
<feature type="compositionally biased region" description="Low complexity" evidence="1">
    <location>
        <begin position="262"/>
        <end position="328"/>
    </location>
</feature>
<organism evidence="2 3">
    <name type="scientific">Neptunitalea chrysea</name>
    <dbReference type="NCBI Taxonomy" id="1647581"/>
    <lineage>
        <taxon>Bacteria</taxon>
        <taxon>Pseudomonadati</taxon>
        <taxon>Bacteroidota</taxon>
        <taxon>Flavobacteriia</taxon>
        <taxon>Flavobacteriales</taxon>
        <taxon>Flavobacteriaceae</taxon>
        <taxon>Neptunitalea</taxon>
    </lineage>
</organism>
<feature type="region of interest" description="Disordered" evidence="1">
    <location>
        <begin position="228"/>
        <end position="336"/>
    </location>
</feature>
<reference evidence="2" key="1">
    <citation type="submission" date="2022-07" db="EMBL/GenBank/DDBJ databases">
        <title>Taxonomy of Novel Oxalotrophic and Methylotrophic Bacteria.</title>
        <authorList>
            <person name="Sahin N."/>
            <person name="Tani A."/>
        </authorList>
    </citation>
    <scope>NUCLEOTIDE SEQUENCE</scope>
    <source>
        <strain evidence="2">AM327</strain>
    </source>
</reference>